<sequence>MGAGSSSISQLASNEYLKRFVSEEVLTPNDPFWNQLLSFTFSIPNTRSVERTNIVVFL</sequence>
<accession>A0A5B7JQ81</accession>
<name>A0A5B7JQ81_PORTR</name>
<dbReference type="AlphaFoldDB" id="A0A5B7JQ81"/>
<evidence type="ECO:0000313" key="2">
    <source>
        <dbReference type="Proteomes" id="UP000324222"/>
    </source>
</evidence>
<gene>
    <name evidence="1" type="primary">DYM</name>
    <name evidence="1" type="ORF">E2C01_090479</name>
</gene>
<keyword evidence="2" id="KW-1185">Reference proteome</keyword>
<dbReference type="Proteomes" id="UP000324222">
    <property type="component" value="Unassembled WGS sequence"/>
</dbReference>
<protein>
    <submittedName>
        <fullName evidence="1">Dymeclin</fullName>
    </submittedName>
</protein>
<evidence type="ECO:0000313" key="1">
    <source>
        <dbReference type="EMBL" id="MPC95277.1"/>
    </source>
</evidence>
<reference evidence="1 2" key="1">
    <citation type="submission" date="2019-05" db="EMBL/GenBank/DDBJ databases">
        <title>Another draft genome of Portunus trituberculatus and its Hox gene families provides insights of decapod evolution.</title>
        <authorList>
            <person name="Jeong J.-H."/>
            <person name="Song I."/>
            <person name="Kim S."/>
            <person name="Choi T."/>
            <person name="Kim D."/>
            <person name="Ryu S."/>
            <person name="Kim W."/>
        </authorList>
    </citation>
    <scope>NUCLEOTIDE SEQUENCE [LARGE SCALE GENOMIC DNA]</scope>
    <source>
        <tissue evidence="1">Muscle</tissue>
    </source>
</reference>
<comment type="caution">
    <text evidence="1">The sequence shown here is derived from an EMBL/GenBank/DDBJ whole genome shotgun (WGS) entry which is preliminary data.</text>
</comment>
<organism evidence="1 2">
    <name type="scientific">Portunus trituberculatus</name>
    <name type="common">Swimming crab</name>
    <name type="synonym">Neptunus trituberculatus</name>
    <dbReference type="NCBI Taxonomy" id="210409"/>
    <lineage>
        <taxon>Eukaryota</taxon>
        <taxon>Metazoa</taxon>
        <taxon>Ecdysozoa</taxon>
        <taxon>Arthropoda</taxon>
        <taxon>Crustacea</taxon>
        <taxon>Multicrustacea</taxon>
        <taxon>Malacostraca</taxon>
        <taxon>Eumalacostraca</taxon>
        <taxon>Eucarida</taxon>
        <taxon>Decapoda</taxon>
        <taxon>Pleocyemata</taxon>
        <taxon>Brachyura</taxon>
        <taxon>Eubrachyura</taxon>
        <taxon>Portunoidea</taxon>
        <taxon>Portunidae</taxon>
        <taxon>Portuninae</taxon>
        <taxon>Portunus</taxon>
    </lineage>
</organism>
<dbReference type="OrthoDB" id="10253409at2759"/>
<dbReference type="Pfam" id="PF09742">
    <property type="entry name" value="Dymeclin"/>
    <property type="match status" value="1"/>
</dbReference>
<proteinExistence type="predicted"/>
<dbReference type="EMBL" id="VSRR010101604">
    <property type="protein sequence ID" value="MPC95277.1"/>
    <property type="molecule type" value="Genomic_DNA"/>
</dbReference>